<organism evidence="2 3">
    <name type="scientific">Desmophyllum pertusum</name>
    <dbReference type="NCBI Taxonomy" id="174260"/>
    <lineage>
        <taxon>Eukaryota</taxon>
        <taxon>Metazoa</taxon>
        <taxon>Cnidaria</taxon>
        <taxon>Anthozoa</taxon>
        <taxon>Hexacorallia</taxon>
        <taxon>Scleractinia</taxon>
        <taxon>Caryophylliina</taxon>
        <taxon>Caryophylliidae</taxon>
        <taxon>Desmophyllum</taxon>
    </lineage>
</organism>
<dbReference type="Proteomes" id="UP001163046">
    <property type="component" value="Unassembled WGS sequence"/>
</dbReference>
<dbReference type="EMBL" id="MU825895">
    <property type="protein sequence ID" value="KAJ7383751.1"/>
    <property type="molecule type" value="Genomic_DNA"/>
</dbReference>
<gene>
    <name evidence="2" type="ORF">OS493_026282</name>
</gene>
<keyword evidence="3" id="KW-1185">Reference proteome</keyword>
<accession>A0A9W9ZLJ8</accession>
<protein>
    <submittedName>
        <fullName evidence="2">Uncharacterized protein</fullName>
    </submittedName>
</protein>
<name>A0A9W9ZLJ8_9CNID</name>
<dbReference type="OrthoDB" id="10599229at2759"/>
<comment type="caution">
    <text evidence="2">The sequence shown here is derived from an EMBL/GenBank/DDBJ whole genome shotgun (WGS) entry which is preliminary data.</text>
</comment>
<evidence type="ECO:0000313" key="3">
    <source>
        <dbReference type="Proteomes" id="UP001163046"/>
    </source>
</evidence>
<sequence length="221" mass="24749">MAGEIARAAVEAGTTAVMDLSLSGGGFCCPRSRLIIPGAFYLACKGPAEDAIRRALQRKVFGVVDPEVTNITDGSILVELHCRTETSLLLFLEDFETKTTKFRLEEEFKKIGFKDDLDVTIRNAEKVNEKARQIRETSTAQREGNQKETWKEKYEELAKMTNKIYEMQAAKQTIPRTEEPISQLQQLERIFSELAPRDGRGNVSSEGGESAVLESKDLRKS</sequence>
<evidence type="ECO:0000256" key="1">
    <source>
        <dbReference type="SAM" id="MobiDB-lite"/>
    </source>
</evidence>
<reference evidence="2" key="1">
    <citation type="submission" date="2023-01" db="EMBL/GenBank/DDBJ databases">
        <title>Genome assembly of the deep-sea coral Lophelia pertusa.</title>
        <authorList>
            <person name="Herrera S."/>
            <person name="Cordes E."/>
        </authorList>
    </citation>
    <scope>NUCLEOTIDE SEQUENCE</scope>
    <source>
        <strain evidence="2">USNM1676648</strain>
        <tissue evidence="2">Polyp</tissue>
    </source>
</reference>
<proteinExistence type="predicted"/>
<dbReference type="AlphaFoldDB" id="A0A9W9ZLJ8"/>
<evidence type="ECO:0000313" key="2">
    <source>
        <dbReference type="EMBL" id="KAJ7383751.1"/>
    </source>
</evidence>
<feature type="region of interest" description="Disordered" evidence="1">
    <location>
        <begin position="193"/>
        <end position="221"/>
    </location>
</feature>